<comment type="caution">
    <text evidence="7">The sequence shown here is derived from an EMBL/GenBank/DDBJ whole genome shotgun (WGS) entry which is preliminary data.</text>
</comment>
<feature type="transmembrane region" description="Helical" evidence="5">
    <location>
        <begin position="62"/>
        <end position="80"/>
    </location>
</feature>
<keyword evidence="5" id="KW-0472">Membrane</keyword>
<keyword evidence="5" id="KW-0812">Transmembrane</keyword>
<dbReference type="OrthoDB" id="194358at2759"/>
<evidence type="ECO:0000256" key="1">
    <source>
        <dbReference type="ARBA" id="ARBA00022737"/>
    </source>
</evidence>
<dbReference type="InterPro" id="IPR002110">
    <property type="entry name" value="Ankyrin_rpt"/>
</dbReference>
<feature type="repeat" description="ANK" evidence="3">
    <location>
        <begin position="966"/>
        <end position="998"/>
    </location>
</feature>
<organism evidence="7 8">
    <name type="scientific">Fusarium duplospermum</name>
    <dbReference type="NCBI Taxonomy" id="1325734"/>
    <lineage>
        <taxon>Eukaryota</taxon>
        <taxon>Fungi</taxon>
        <taxon>Dikarya</taxon>
        <taxon>Ascomycota</taxon>
        <taxon>Pezizomycotina</taxon>
        <taxon>Sordariomycetes</taxon>
        <taxon>Hypocreomycetidae</taxon>
        <taxon>Hypocreales</taxon>
        <taxon>Nectriaceae</taxon>
        <taxon>Fusarium</taxon>
        <taxon>Fusarium solani species complex</taxon>
    </lineage>
</organism>
<evidence type="ECO:0000313" key="8">
    <source>
        <dbReference type="Proteomes" id="UP000288168"/>
    </source>
</evidence>
<keyword evidence="1" id="KW-0677">Repeat</keyword>
<accession>A0A428NQ21</accession>
<dbReference type="PANTHER" id="PTHR24123:SF141">
    <property type="entry name" value="ANKYRIN 2, ISOFORM U"/>
    <property type="match status" value="1"/>
</dbReference>
<dbReference type="PRINTS" id="PR01415">
    <property type="entry name" value="ANKYRIN"/>
</dbReference>
<feature type="repeat" description="ANK" evidence="3">
    <location>
        <begin position="1037"/>
        <end position="1069"/>
    </location>
</feature>
<feature type="transmembrane region" description="Helical" evidence="5">
    <location>
        <begin position="387"/>
        <end position="407"/>
    </location>
</feature>
<feature type="repeat" description="ANK" evidence="3">
    <location>
        <begin position="933"/>
        <end position="965"/>
    </location>
</feature>
<feature type="region of interest" description="Disordered" evidence="4">
    <location>
        <begin position="504"/>
        <end position="527"/>
    </location>
</feature>
<feature type="repeat" description="ANK" evidence="3">
    <location>
        <begin position="1207"/>
        <end position="1239"/>
    </location>
</feature>
<keyword evidence="2 3" id="KW-0040">ANK repeat</keyword>
<keyword evidence="5" id="KW-1133">Transmembrane helix</keyword>
<dbReference type="Pfam" id="PF12796">
    <property type="entry name" value="Ank_2"/>
    <property type="match status" value="2"/>
</dbReference>
<dbReference type="InterPro" id="IPR051165">
    <property type="entry name" value="Multifunctional_ANK_Repeat"/>
</dbReference>
<protein>
    <recommendedName>
        <fullName evidence="9">Ankyrin repeat protein</fullName>
    </recommendedName>
</protein>
<dbReference type="PROSITE" id="PS50297">
    <property type="entry name" value="ANK_REP_REGION"/>
    <property type="match status" value="4"/>
</dbReference>
<feature type="transmembrane region" description="Helical" evidence="5">
    <location>
        <begin position="211"/>
        <end position="234"/>
    </location>
</feature>
<feature type="chain" id="PRO_5019131945" description="Ankyrin repeat protein" evidence="6">
    <location>
        <begin position="23"/>
        <end position="1351"/>
    </location>
</feature>
<dbReference type="SMART" id="SM00248">
    <property type="entry name" value="ANK"/>
    <property type="match status" value="9"/>
</dbReference>
<proteinExistence type="predicted"/>
<evidence type="ECO:0000256" key="6">
    <source>
        <dbReference type="SAM" id="SignalP"/>
    </source>
</evidence>
<dbReference type="SUPFAM" id="SSF48403">
    <property type="entry name" value="Ankyrin repeat"/>
    <property type="match status" value="2"/>
</dbReference>
<keyword evidence="8" id="KW-1185">Reference proteome</keyword>
<gene>
    <name evidence="7" type="ORF">CEP54_015327</name>
</gene>
<feature type="transmembrane region" description="Helical" evidence="5">
    <location>
        <begin position="359"/>
        <end position="381"/>
    </location>
</feature>
<reference evidence="7 8" key="1">
    <citation type="submission" date="2017-06" db="EMBL/GenBank/DDBJ databases">
        <title>Comparative genomic analysis of Ambrosia Fusariam Clade fungi.</title>
        <authorList>
            <person name="Stajich J.E."/>
            <person name="Carrillo J."/>
            <person name="Kijimoto T."/>
            <person name="Eskalen A."/>
            <person name="O'Donnell K."/>
            <person name="Kasson M."/>
        </authorList>
    </citation>
    <scope>NUCLEOTIDE SEQUENCE [LARGE SCALE GENOMIC DNA]</scope>
    <source>
        <strain evidence="7 8">NRRL62584</strain>
    </source>
</reference>
<dbReference type="PROSITE" id="PS50088">
    <property type="entry name" value="ANK_REPEAT"/>
    <property type="match status" value="5"/>
</dbReference>
<dbReference type="Gene3D" id="1.25.40.20">
    <property type="entry name" value="Ankyrin repeat-containing domain"/>
    <property type="match status" value="4"/>
</dbReference>
<dbReference type="EMBL" id="NKCI01000347">
    <property type="protein sequence ID" value="RSL42855.1"/>
    <property type="molecule type" value="Genomic_DNA"/>
</dbReference>
<dbReference type="Proteomes" id="UP000288168">
    <property type="component" value="Unassembled WGS sequence"/>
</dbReference>
<evidence type="ECO:0000256" key="2">
    <source>
        <dbReference type="ARBA" id="ARBA00023043"/>
    </source>
</evidence>
<evidence type="ECO:0008006" key="9">
    <source>
        <dbReference type="Google" id="ProtNLM"/>
    </source>
</evidence>
<feature type="repeat" description="ANK" evidence="3">
    <location>
        <begin position="827"/>
        <end position="850"/>
    </location>
</feature>
<dbReference type="STRING" id="1325734.A0A428NQ21"/>
<evidence type="ECO:0000256" key="4">
    <source>
        <dbReference type="SAM" id="MobiDB-lite"/>
    </source>
</evidence>
<feature type="signal peptide" evidence="6">
    <location>
        <begin position="1"/>
        <end position="22"/>
    </location>
</feature>
<dbReference type="PANTHER" id="PTHR24123">
    <property type="entry name" value="ANKYRIN REPEAT-CONTAINING"/>
    <property type="match status" value="1"/>
</dbReference>
<feature type="transmembrane region" description="Helical" evidence="5">
    <location>
        <begin position="254"/>
        <end position="272"/>
    </location>
</feature>
<sequence>MSRANVHLHFAALLLFAHGVAAAEGSTEFTLNLFTDIAPILALFGEQFAQQYLSQSFTWLDHLIFACIPLGIITALSGAIRTRGPRLTRSFIGRARENLATVEIGLMSSVSHEIVIFPDIYDAVRRGESNDASCGIHTLQTASQSWASTGPLLVRSKYQGKTYRRLQRLLDPEKHATKDQNNQPFDFKCPPNLQLNVSTGQSSRTRKTAELFVASTAAVALQLSLLAIAAVVAYHGPTSKVIGYENNRYGFPCYVAGSAFLCAGMAICSAAIESSTDEFVWTRSEENIPKAARDSQSTRNPSILWIQQPQSVGDQTFESYAILGGLKPYILTSSRSRDLWTTGPSRRRSGDQNQSKRRWWEVVTMVGVLLGSLGFIVQFIGLRGLPWPVAVCQLLAIVIMALIRAIIRRGVGVIPLACAALPGYELDFLAAKIVFYPEFREFKCGNPSNGDMTDKALSDICRWKVMTANKERRLTAPTNFRPGRPVDNIGQMYVREGNICSVEDMGSDTGSDTLSTEDSDDGYLPNNSSQQLVEVRERLGDLCKWKTSITETAVALVQSVEHFMTIFFKGDKLYEIPWAIKTSNIGCEANGDVEETTLLVQKKHGKWVADLGMVEAMLSLWMASIEAQQLDIKEKRDATDNLLDPRIGDWRRSGGAKVKFSRIIGDPRRDLHFSSLQCDISLWVAKDLRNEWHGEDDSHYWGESNGPNLLIGFDTPLKGNPEHQTYVVKDSHRLASDWQCTNKEQPDIFGWSPIHYLAAGTTLSNSSHLTSFIMAIKHGMAYSCLEKSHRSPFHIAASSGRVGFLKTCFGVADTEALKATLCTGGLDGRTPLHLAVEGGHQECVNLLLKHLVPRQGDIWGRTPVHLAAIGQNYAIGRELLAHFSEPLKVDKLGNTPLTYLLRNENDKTVEQGRADFARDLMATWKMDKVDDGSGNSLLHYAAAFSDEDAVETLVKELGNVNILNRQGQTPLHLACLEGRTAVVRKLISLGAQVRSLDDKGWNVLHYAADCRGAELDLVSSILEVKEDIINTRTIKDSCRTPVQTAAAAGNALVAMLLVSKGAHLNSRDKGGDTALQLALKKDLKETIDILLSCYEVLEIWKATDRDSFGHVNLAIRRYNTECLGILLLHIATTMPMRIHGLKVMVTDRRWKSEDAKLFDLVFNSIPQQQLSILDLSVLVRVSPTAKSSEVICQAWHFRRRNLAALRDDPWALHVFAQHGDTATVTELLEAGADPSCLDEDNWMPSEAADRCGQTAVRDLLREHLVKTKTERHDRPPYRVPKTIRNIYQDPDIIIEGDGSAFQGSYDIRATLGNPEFPCAIFRTEECIPPDVEHYYFEVRVVGDSGQGFPRS</sequence>
<evidence type="ECO:0000313" key="7">
    <source>
        <dbReference type="EMBL" id="RSL42855.1"/>
    </source>
</evidence>
<evidence type="ECO:0000256" key="5">
    <source>
        <dbReference type="SAM" id="Phobius"/>
    </source>
</evidence>
<evidence type="ECO:0000256" key="3">
    <source>
        <dbReference type="PROSITE-ProRule" id="PRU00023"/>
    </source>
</evidence>
<keyword evidence="6" id="KW-0732">Signal</keyword>
<dbReference type="InterPro" id="IPR036770">
    <property type="entry name" value="Ankyrin_rpt-contain_sf"/>
</dbReference>
<name>A0A428NQ21_9HYPO</name>